<keyword evidence="6" id="KW-0805">Transcription regulation</keyword>
<evidence type="ECO:0000256" key="7">
    <source>
        <dbReference type="ARBA" id="ARBA00023159"/>
    </source>
</evidence>
<feature type="domain" description="HTH araC/xylS-type" evidence="10">
    <location>
        <begin position="112"/>
        <end position="210"/>
    </location>
</feature>
<dbReference type="Pfam" id="PF00730">
    <property type="entry name" value="HhH-GPD"/>
    <property type="match status" value="1"/>
</dbReference>
<dbReference type="InterPro" id="IPR023170">
    <property type="entry name" value="HhH_base_excis_C"/>
</dbReference>
<dbReference type="InterPro" id="IPR009057">
    <property type="entry name" value="Homeodomain-like_sf"/>
</dbReference>
<dbReference type="SMART" id="SM00342">
    <property type="entry name" value="HTH_ARAC"/>
    <property type="match status" value="1"/>
</dbReference>
<dbReference type="InterPro" id="IPR003265">
    <property type="entry name" value="HhH-GPD_domain"/>
</dbReference>
<dbReference type="InterPro" id="IPR004026">
    <property type="entry name" value="Ada_DNA_repair_Zn-bd"/>
</dbReference>
<dbReference type="Gene3D" id="3.40.10.10">
    <property type="entry name" value="DNA Methylphosphotriester Repair Domain"/>
    <property type="match status" value="1"/>
</dbReference>
<dbReference type="Gene3D" id="1.10.10.60">
    <property type="entry name" value="Homeodomain-like"/>
    <property type="match status" value="1"/>
</dbReference>
<reference evidence="11 12" key="1">
    <citation type="submission" date="2016-10" db="EMBL/GenBank/DDBJ databases">
        <authorList>
            <person name="Varghese N."/>
            <person name="Submissions S."/>
        </authorList>
    </citation>
    <scope>NUCLEOTIDE SEQUENCE [LARGE SCALE GENOMIC DNA]</scope>
    <source>
        <strain evidence="11 12">BS3667</strain>
    </source>
</reference>
<protein>
    <recommendedName>
        <fullName evidence="3">DNA-3-methyladenine glycosylase II</fullName>
        <ecNumber evidence="3">3.2.2.21</ecNumber>
    </recommendedName>
</protein>
<keyword evidence="5" id="KW-0227">DNA damage</keyword>
<keyword evidence="4" id="KW-0808">Transferase</keyword>
<evidence type="ECO:0000256" key="4">
    <source>
        <dbReference type="ARBA" id="ARBA00022603"/>
    </source>
</evidence>
<evidence type="ECO:0000313" key="11">
    <source>
        <dbReference type="EMBL" id="SDU39342.1"/>
    </source>
</evidence>
<dbReference type="CDD" id="cd00056">
    <property type="entry name" value="ENDO3c"/>
    <property type="match status" value="1"/>
</dbReference>
<dbReference type="PANTHER" id="PTHR43003">
    <property type="entry name" value="DNA-3-METHYLADENINE GLYCOSYLASE"/>
    <property type="match status" value="1"/>
</dbReference>
<keyword evidence="8" id="KW-0804">Transcription</keyword>
<dbReference type="SMART" id="SM01009">
    <property type="entry name" value="AlkA_N"/>
    <property type="match status" value="1"/>
</dbReference>
<dbReference type="SUPFAM" id="SSF57884">
    <property type="entry name" value="Ada DNA repair protein, N-terminal domain (N-Ada 10)"/>
    <property type="match status" value="1"/>
</dbReference>
<dbReference type="InterPro" id="IPR051912">
    <property type="entry name" value="Alkylbase_DNA_Glycosylase/TA"/>
</dbReference>
<organism evidence="11 12">
    <name type="scientific">Pseudomonas psychrophila</name>
    <dbReference type="NCBI Taxonomy" id="122355"/>
    <lineage>
        <taxon>Bacteria</taxon>
        <taxon>Pseudomonadati</taxon>
        <taxon>Pseudomonadota</taxon>
        <taxon>Gammaproteobacteria</taxon>
        <taxon>Pseudomonadales</taxon>
        <taxon>Pseudomonadaceae</taxon>
        <taxon>Pseudomonas</taxon>
    </lineage>
</organism>
<evidence type="ECO:0000256" key="9">
    <source>
        <dbReference type="ARBA" id="ARBA00023204"/>
    </source>
</evidence>
<keyword evidence="12" id="KW-1185">Reference proteome</keyword>
<evidence type="ECO:0000256" key="3">
    <source>
        <dbReference type="ARBA" id="ARBA00012000"/>
    </source>
</evidence>
<comment type="cofactor">
    <cofactor evidence="2">
        <name>Zn(2+)</name>
        <dbReference type="ChEBI" id="CHEBI:29105"/>
    </cofactor>
</comment>
<dbReference type="SUPFAM" id="SSF55945">
    <property type="entry name" value="TATA-box binding protein-like"/>
    <property type="match status" value="1"/>
</dbReference>
<dbReference type="Pfam" id="PF12833">
    <property type="entry name" value="HTH_18"/>
    <property type="match status" value="1"/>
</dbReference>
<dbReference type="Gene3D" id="3.30.310.20">
    <property type="entry name" value="DNA-3-methyladenine glycosylase AlkA, N-terminal domain"/>
    <property type="match status" value="1"/>
</dbReference>
<dbReference type="Gene3D" id="1.10.1670.10">
    <property type="entry name" value="Helix-hairpin-Helix base-excision DNA repair enzymes (C-terminal)"/>
    <property type="match status" value="1"/>
</dbReference>
<comment type="catalytic activity">
    <reaction evidence="1">
        <text>Hydrolysis of alkylated DNA, releasing 3-methyladenine, 3-methylguanine, 7-methylguanine and 7-methyladenine.</text>
        <dbReference type="EC" id="3.2.2.21"/>
    </reaction>
</comment>
<dbReference type="Pfam" id="PF06029">
    <property type="entry name" value="AlkA_N"/>
    <property type="match status" value="1"/>
</dbReference>
<evidence type="ECO:0000313" key="12">
    <source>
        <dbReference type="Proteomes" id="UP000182058"/>
    </source>
</evidence>
<dbReference type="InterPro" id="IPR010316">
    <property type="entry name" value="AlkA_N"/>
</dbReference>
<sequence>MTSENGENQQNGSAIVRLMNSDNCLSTPSIAACEIARLSRDARFDGVFFTAVISTRIYCRPVCPARAPKAQNVVYYPSAAAAQAQGFRPCLRCRPELAPGNQLWLQGEHLVARALKLINEGYLADHSLEGLAERMNIGARQLRRLFVQHLGAPPMAVHATQRLLFAKQLLTETDLSITEVAMASGFGSLRRFNAAFAEANHAEPRAFRRSPKARADKALVLRLGYRPPYDFAALLGFLQTRALPGIEQVDGHSYQRIFGKAHAPGWLRVSAWPGEQHALQLELRNVAPSQMLGVVTRIRRMFDLDADPLAIARTLSLSPLLAPVIERYPGLRLPGGWDGFEVAVRAVLGQQVSVAAARTLASRIVQRYGIAIEAGAGSGLDRLFPGPEQLVDADLGQMGITQARINTIQGIAGALIDGRVDFAVEQPLEHFISRWVQLPGIGEWTAHYIAMRVLKHPDAFPAADLILRREANPGGDPLSTKALQALAESWRPWRAYSVMYLWRAATDSAAARKVLT</sequence>
<evidence type="ECO:0000259" key="10">
    <source>
        <dbReference type="PROSITE" id="PS01124"/>
    </source>
</evidence>
<dbReference type="Proteomes" id="UP000182058">
    <property type="component" value="Chromosome I"/>
</dbReference>
<dbReference type="Gene3D" id="1.10.340.30">
    <property type="entry name" value="Hypothetical protein, domain 2"/>
    <property type="match status" value="1"/>
</dbReference>
<dbReference type="InterPro" id="IPR037046">
    <property type="entry name" value="AlkA_N_sf"/>
</dbReference>
<dbReference type="Pfam" id="PF02805">
    <property type="entry name" value="Ada_Zn_binding"/>
    <property type="match status" value="1"/>
</dbReference>
<dbReference type="PROSITE" id="PS01124">
    <property type="entry name" value="HTH_ARAC_FAMILY_2"/>
    <property type="match status" value="1"/>
</dbReference>
<evidence type="ECO:0000256" key="5">
    <source>
        <dbReference type="ARBA" id="ARBA00022763"/>
    </source>
</evidence>
<keyword evidence="4" id="KW-0489">Methyltransferase</keyword>
<dbReference type="EMBL" id="LT629795">
    <property type="protein sequence ID" value="SDU39342.1"/>
    <property type="molecule type" value="Genomic_DNA"/>
</dbReference>
<dbReference type="SMART" id="SM00478">
    <property type="entry name" value="ENDO3c"/>
    <property type="match status" value="1"/>
</dbReference>
<proteinExistence type="predicted"/>
<evidence type="ECO:0000256" key="6">
    <source>
        <dbReference type="ARBA" id="ARBA00023015"/>
    </source>
</evidence>
<dbReference type="InterPro" id="IPR011257">
    <property type="entry name" value="DNA_glycosylase"/>
</dbReference>
<dbReference type="SUPFAM" id="SSF48150">
    <property type="entry name" value="DNA-glycosylase"/>
    <property type="match status" value="1"/>
</dbReference>
<evidence type="ECO:0000256" key="1">
    <source>
        <dbReference type="ARBA" id="ARBA00000086"/>
    </source>
</evidence>
<evidence type="ECO:0000256" key="2">
    <source>
        <dbReference type="ARBA" id="ARBA00001947"/>
    </source>
</evidence>
<gene>
    <name evidence="11" type="ORF">SAMN04490201_1388</name>
</gene>
<dbReference type="EC" id="3.2.2.21" evidence="3"/>
<dbReference type="SUPFAM" id="SSF46689">
    <property type="entry name" value="Homeodomain-like"/>
    <property type="match status" value="1"/>
</dbReference>
<accession>A0ABY0VLF5</accession>
<dbReference type="PANTHER" id="PTHR43003:SF13">
    <property type="entry name" value="DNA-3-METHYLADENINE GLYCOSYLASE 2"/>
    <property type="match status" value="1"/>
</dbReference>
<keyword evidence="9" id="KW-0234">DNA repair</keyword>
<name>A0ABY0VLF5_9PSED</name>
<dbReference type="InterPro" id="IPR018060">
    <property type="entry name" value="HTH_AraC"/>
</dbReference>
<evidence type="ECO:0000256" key="8">
    <source>
        <dbReference type="ARBA" id="ARBA00023163"/>
    </source>
</evidence>
<dbReference type="InterPro" id="IPR035451">
    <property type="entry name" value="Ada-like_dom_sf"/>
</dbReference>
<keyword evidence="7" id="KW-0010">Activator</keyword>